<dbReference type="InterPro" id="IPR036400">
    <property type="entry name" value="Cyt_B5-like_heme/steroid_sf"/>
</dbReference>
<evidence type="ECO:0000256" key="11">
    <source>
        <dbReference type="ARBA" id="ARBA00038168"/>
    </source>
</evidence>
<dbReference type="Pfam" id="PF00173">
    <property type="entry name" value="Cyt-b5"/>
    <property type="match status" value="1"/>
</dbReference>
<dbReference type="PANTHER" id="PTHR19359:SF129">
    <property type="entry name" value="CYTOCHROME B5 ISOFORM B"/>
    <property type="match status" value="1"/>
</dbReference>
<keyword evidence="6" id="KW-0256">Endoplasmic reticulum</keyword>
<keyword evidence="3 12" id="KW-0349">Heme</keyword>
<keyword evidence="5 12" id="KW-0479">Metal-binding</keyword>
<dbReference type="SMART" id="SM01117">
    <property type="entry name" value="Cyt-b5"/>
    <property type="match status" value="1"/>
</dbReference>
<sequence>MTEEQPKQTRLYTLDDLKKNNHDKSCYLLIHGKVYNVTDFLEEHPGGYDIILGSTGKDATQDFEEIGHSNSAKELLAKYLIGDYEQVVKLASRSLFGVAGTGTHMHARHANQTSRSMKLNSWIC</sequence>
<evidence type="ECO:0000256" key="2">
    <source>
        <dbReference type="ARBA" id="ARBA00022448"/>
    </source>
</evidence>
<comment type="subcellular location">
    <subcellularLocation>
        <location evidence="1">Endoplasmic reticulum membrane</location>
        <topology evidence="1">Single-pass membrane protein</topology>
        <orientation evidence="1">Cytoplasmic side</orientation>
    </subcellularLocation>
</comment>
<dbReference type="PROSITE" id="PS50255">
    <property type="entry name" value="CYTOCHROME_B5_2"/>
    <property type="match status" value="1"/>
</dbReference>
<proteinExistence type="inferred from homology"/>
<dbReference type="InterPro" id="IPR050668">
    <property type="entry name" value="Cytochrome_b5"/>
</dbReference>
<accession>A0ABQ7G562</accession>
<dbReference type="PANTHER" id="PTHR19359">
    <property type="entry name" value="CYTOCHROME B5"/>
    <property type="match status" value="1"/>
</dbReference>
<dbReference type="SUPFAM" id="SSF55856">
    <property type="entry name" value="Cytochrome b5-like heme/steroid binding domain"/>
    <property type="match status" value="1"/>
</dbReference>
<reference evidence="14" key="1">
    <citation type="submission" date="2017-08" db="EMBL/GenBank/DDBJ databases">
        <authorList>
            <person name="Polle J.E."/>
            <person name="Barry K."/>
            <person name="Cushman J."/>
            <person name="Schmutz J."/>
            <person name="Tran D."/>
            <person name="Hathwaick L.T."/>
            <person name="Yim W.C."/>
            <person name="Jenkins J."/>
            <person name="Mckie-Krisberg Z.M."/>
            <person name="Prochnik S."/>
            <person name="Lindquist E."/>
            <person name="Dockter R.B."/>
            <person name="Adam C."/>
            <person name="Molina H."/>
            <person name="Bunkerborg J."/>
            <person name="Jin E."/>
            <person name="Buchheim M."/>
            <person name="Magnuson J."/>
        </authorList>
    </citation>
    <scope>NUCLEOTIDE SEQUENCE</scope>
    <source>
        <strain evidence="14">CCAP 19/18</strain>
    </source>
</reference>
<feature type="domain" description="Cytochrome b5 heme-binding" evidence="13">
    <location>
        <begin position="9"/>
        <end position="85"/>
    </location>
</feature>
<evidence type="ECO:0000256" key="12">
    <source>
        <dbReference type="RuleBase" id="RU362121"/>
    </source>
</evidence>
<evidence type="ECO:0000256" key="7">
    <source>
        <dbReference type="ARBA" id="ARBA00022982"/>
    </source>
</evidence>
<dbReference type="PROSITE" id="PS00191">
    <property type="entry name" value="CYTOCHROME_B5_1"/>
    <property type="match status" value="1"/>
</dbReference>
<evidence type="ECO:0000313" key="14">
    <source>
        <dbReference type="EMBL" id="KAF5829749.1"/>
    </source>
</evidence>
<evidence type="ECO:0000259" key="13">
    <source>
        <dbReference type="PROSITE" id="PS50255"/>
    </source>
</evidence>
<evidence type="ECO:0000256" key="1">
    <source>
        <dbReference type="ARBA" id="ARBA00004131"/>
    </source>
</evidence>
<dbReference type="InterPro" id="IPR018506">
    <property type="entry name" value="Cyt_B5_heme-BS"/>
</dbReference>
<dbReference type="Gene3D" id="3.10.120.10">
    <property type="entry name" value="Cytochrome b5-like heme/steroid binding domain"/>
    <property type="match status" value="1"/>
</dbReference>
<evidence type="ECO:0000256" key="3">
    <source>
        <dbReference type="ARBA" id="ARBA00022617"/>
    </source>
</evidence>
<keyword evidence="4" id="KW-0812">Transmembrane</keyword>
<protein>
    <submittedName>
        <fullName evidence="14">Cytochrome b-5, isoform CRA_e</fullName>
    </submittedName>
</protein>
<name>A0ABQ7G562_DUNSA</name>
<keyword evidence="7" id="KW-0249">Electron transport</keyword>
<dbReference type="EMBL" id="MU070118">
    <property type="protein sequence ID" value="KAF5829749.1"/>
    <property type="molecule type" value="Genomic_DNA"/>
</dbReference>
<dbReference type="InterPro" id="IPR001199">
    <property type="entry name" value="Cyt_B5-like_heme/steroid-bd"/>
</dbReference>
<evidence type="ECO:0000313" key="15">
    <source>
        <dbReference type="Proteomes" id="UP000815325"/>
    </source>
</evidence>
<dbReference type="Proteomes" id="UP000815325">
    <property type="component" value="Unassembled WGS sequence"/>
</dbReference>
<evidence type="ECO:0000256" key="9">
    <source>
        <dbReference type="ARBA" id="ARBA00023004"/>
    </source>
</evidence>
<evidence type="ECO:0000256" key="5">
    <source>
        <dbReference type="ARBA" id="ARBA00022723"/>
    </source>
</evidence>
<keyword evidence="2" id="KW-0813">Transport</keyword>
<dbReference type="PRINTS" id="PR00363">
    <property type="entry name" value="CYTOCHROMEB5"/>
</dbReference>
<evidence type="ECO:0000256" key="6">
    <source>
        <dbReference type="ARBA" id="ARBA00022824"/>
    </source>
</evidence>
<keyword evidence="15" id="KW-1185">Reference proteome</keyword>
<keyword evidence="9 12" id="KW-0408">Iron</keyword>
<evidence type="ECO:0000256" key="10">
    <source>
        <dbReference type="ARBA" id="ARBA00023136"/>
    </source>
</evidence>
<evidence type="ECO:0000256" key="4">
    <source>
        <dbReference type="ARBA" id="ARBA00022692"/>
    </source>
</evidence>
<keyword evidence="8" id="KW-1133">Transmembrane helix</keyword>
<keyword evidence="10" id="KW-0472">Membrane</keyword>
<evidence type="ECO:0000256" key="8">
    <source>
        <dbReference type="ARBA" id="ARBA00022989"/>
    </source>
</evidence>
<comment type="caution">
    <text evidence="14">The sequence shown here is derived from an EMBL/GenBank/DDBJ whole genome shotgun (WGS) entry which is preliminary data.</text>
</comment>
<comment type="similarity">
    <text evidence="11 12">Belongs to the cytochrome b5 family.</text>
</comment>
<organism evidence="14 15">
    <name type="scientific">Dunaliella salina</name>
    <name type="common">Green alga</name>
    <name type="synonym">Protococcus salinus</name>
    <dbReference type="NCBI Taxonomy" id="3046"/>
    <lineage>
        <taxon>Eukaryota</taxon>
        <taxon>Viridiplantae</taxon>
        <taxon>Chlorophyta</taxon>
        <taxon>core chlorophytes</taxon>
        <taxon>Chlorophyceae</taxon>
        <taxon>CS clade</taxon>
        <taxon>Chlamydomonadales</taxon>
        <taxon>Dunaliellaceae</taxon>
        <taxon>Dunaliella</taxon>
    </lineage>
</organism>
<gene>
    <name evidence="14" type="ORF">DUNSADRAFT_15551</name>
</gene>